<dbReference type="Proteomes" id="UP001152592">
    <property type="component" value="Unassembled WGS sequence"/>
</dbReference>
<feature type="region of interest" description="Disordered" evidence="1">
    <location>
        <begin position="36"/>
        <end position="105"/>
    </location>
</feature>
<sequence length="105" mass="11455">MIFIKSTTMISRRVQPTPNTTFSAKVPKVKATVLSNQVAPGRRTSTPQTSNNPATCNHQSNITSKPTLHSMANNAHKPNSPIVPTTHSPKMAMLPRPIPQSNRCQ</sequence>
<dbReference type="AlphaFoldDB" id="A0A9W4K0B2"/>
<feature type="compositionally biased region" description="Polar residues" evidence="1">
    <location>
        <begin position="36"/>
        <end position="88"/>
    </location>
</feature>
<evidence type="ECO:0000256" key="1">
    <source>
        <dbReference type="SAM" id="MobiDB-lite"/>
    </source>
</evidence>
<comment type="caution">
    <text evidence="2">The sequence shown here is derived from an EMBL/GenBank/DDBJ whole genome shotgun (WGS) entry which is preliminary data.</text>
</comment>
<proteinExistence type="predicted"/>
<accession>A0A9W4K0B2</accession>
<name>A0A9W4K0B2_9EURO</name>
<gene>
    <name evidence="2" type="ORF">PSALAMII_LOCUS10196</name>
</gene>
<reference evidence="2" key="1">
    <citation type="submission" date="2021-07" db="EMBL/GenBank/DDBJ databases">
        <authorList>
            <person name="Branca A.L. A."/>
        </authorList>
    </citation>
    <scope>NUCLEOTIDE SEQUENCE</scope>
</reference>
<protein>
    <submittedName>
        <fullName evidence="2">Uncharacterized protein</fullName>
    </submittedName>
</protein>
<dbReference type="OrthoDB" id="2158714at2759"/>
<evidence type="ECO:0000313" key="3">
    <source>
        <dbReference type="Proteomes" id="UP001152592"/>
    </source>
</evidence>
<organism evidence="2 3">
    <name type="scientific">Penicillium salamii</name>
    <dbReference type="NCBI Taxonomy" id="1612424"/>
    <lineage>
        <taxon>Eukaryota</taxon>
        <taxon>Fungi</taxon>
        <taxon>Dikarya</taxon>
        <taxon>Ascomycota</taxon>
        <taxon>Pezizomycotina</taxon>
        <taxon>Eurotiomycetes</taxon>
        <taxon>Eurotiomycetidae</taxon>
        <taxon>Eurotiales</taxon>
        <taxon>Aspergillaceae</taxon>
        <taxon>Penicillium</taxon>
    </lineage>
</organism>
<dbReference type="EMBL" id="CAJVPD010000292">
    <property type="protein sequence ID" value="CAG8425422.1"/>
    <property type="molecule type" value="Genomic_DNA"/>
</dbReference>
<evidence type="ECO:0000313" key="2">
    <source>
        <dbReference type="EMBL" id="CAG8425422.1"/>
    </source>
</evidence>